<dbReference type="EMBL" id="JAHHGZ010000020">
    <property type="protein sequence ID" value="MBW4669346.1"/>
    <property type="molecule type" value="Genomic_DNA"/>
</dbReference>
<name>A0A951QPN8_9CYAN</name>
<dbReference type="Proteomes" id="UP000729701">
    <property type="component" value="Unassembled WGS sequence"/>
</dbReference>
<protein>
    <submittedName>
        <fullName evidence="1">YbjN domain-containing protein</fullName>
    </submittedName>
</protein>
<proteinExistence type="predicted"/>
<sequence length="379" mass="43744">MSAKTENFYFNSELILYTPSKSPLPIHALTLSFTKEKNTLRECRMCFEVNLELYRRIDKEALFNLKPELRASLLNGDFGAELNIEIQATLQPDLLSSLAEYTKPNAVVTYLQNLCQEQPENFLLLSESWYALYVKQKLESGETGYCTFWSYVNPSTIVQENLSKEQINEAMVDFFQDWFDANLSGITQEYYYESFEEITKSFEEFVDTTLRVIPEKSSDISEKLSNPDEKLVDVANEPIEGNIIFEQIAKFFTQDGWQYTKMKGESVLHLMFSGENAQWNCYAKAREKQQQMVFYSICPVKAPENKRLAMAELITKANFETIVGNFEMDFNDGEIRCKTSIHVEGDRLSFALIKNLVYANVSMMDEYLPLFLSVIDGDV</sequence>
<comment type="caution">
    <text evidence="1">The sequence shown here is derived from an EMBL/GenBank/DDBJ whole genome shotgun (WGS) entry which is preliminary data.</text>
</comment>
<dbReference type="CDD" id="cd17033">
    <property type="entry name" value="DR1245-like"/>
    <property type="match status" value="1"/>
</dbReference>
<evidence type="ECO:0000313" key="1">
    <source>
        <dbReference type="EMBL" id="MBW4669346.1"/>
    </source>
</evidence>
<gene>
    <name evidence="1" type="ORF">KME60_18490</name>
</gene>
<dbReference type="Pfam" id="PF10722">
    <property type="entry name" value="YbjN"/>
    <property type="match status" value="1"/>
</dbReference>
<accession>A0A951QPN8</accession>
<organism evidence="1 2">
    <name type="scientific">Cyanomargarita calcarea GSE-NOS-MK-12-04C</name>
    <dbReference type="NCBI Taxonomy" id="2839659"/>
    <lineage>
        <taxon>Bacteria</taxon>
        <taxon>Bacillati</taxon>
        <taxon>Cyanobacteriota</taxon>
        <taxon>Cyanophyceae</taxon>
        <taxon>Nostocales</taxon>
        <taxon>Cyanomargaritaceae</taxon>
        <taxon>Cyanomargarita</taxon>
    </lineage>
</organism>
<reference evidence="1" key="2">
    <citation type="journal article" date="2022" name="Microbiol. Resour. Announc.">
        <title>Metagenome Sequencing to Explore Phylogenomics of Terrestrial Cyanobacteria.</title>
        <authorList>
            <person name="Ward R.D."/>
            <person name="Stajich J.E."/>
            <person name="Johansen J.R."/>
            <person name="Huntemann M."/>
            <person name="Clum A."/>
            <person name="Foster B."/>
            <person name="Foster B."/>
            <person name="Roux S."/>
            <person name="Palaniappan K."/>
            <person name="Varghese N."/>
            <person name="Mukherjee S."/>
            <person name="Reddy T.B.K."/>
            <person name="Daum C."/>
            <person name="Copeland A."/>
            <person name="Chen I.A."/>
            <person name="Ivanova N.N."/>
            <person name="Kyrpides N.C."/>
            <person name="Shapiro N."/>
            <person name="Eloe-Fadrosh E.A."/>
            <person name="Pietrasiak N."/>
        </authorList>
    </citation>
    <scope>NUCLEOTIDE SEQUENCE</scope>
    <source>
        <strain evidence="1">GSE-NOS-MK-12-04C</strain>
    </source>
</reference>
<dbReference type="AlphaFoldDB" id="A0A951QPN8"/>
<evidence type="ECO:0000313" key="2">
    <source>
        <dbReference type="Proteomes" id="UP000729701"/>
    </source>
</evidence>
<reference evidence="1" key="1">
    <citation type="submission" date="2021-05" db="EMBL/GenBank/DDBJ databases">
        <authorList>
            <person name="Pietrasiak N."/>
            <person name="Ward R."/>
            <person name="Stajich J.E."/>
            <person name="Kurbessoian T."/>
        </authorList>
    </citation>
    <scope>NUCLEOTIDE SEQUENCE</scope>
    <source>
        <strain evidence="1">GSE-NOS-MK-12-04C</strain>
    </source>
</reference>
<dbReference type="InterPro" id="IPR019660">
    <property type="entry name" value="Put_sensory_transdc_reg_YbjN"/>
</dbReference>